<feature type="domain" description="OmpR/PhoB-type" evidence="9">
    <location>
        <begin position="160"/>
        <end position="258"/>
    </location>
</feature>
<dbReference type="GO" id="GO:0032993">
    <property type="term" value="C:protein-DNA complex"/>
    <property type="evidence" value="ECO:0007669"/>
    <property type="project" value="TreeGrafter"/>
</dbReference>
<feature type="domain" description="Response regulatory" evidence="8">
    <location>
        <begin position="36"/>
        <end position="150"/>
    </location>
</feature>
<dbReference type="Proteomes" id="UP001141259">
    <property type="component" value="Unassembled WGS sequence"/>
</dbReference>
<dbReference type="Pfam" id="PF00072">
    <property type="entry name" value="Response_reg"/>
    <property type="match status" value="1"/>
</dbReference>
<evidence type="ECO:0000313" key="10">
    <source>
        <dbReference type="EMBL" id="MCS7484590.1"/>
    </source>
</evidence>
<evidence type="ECO:0000256" key="6">
    <source>
        <dbReference type="PROSITE-ProRule" id="PRU00169"/>
    </source>
</evidence>
<comment type="caution">
    <text evidence="10">The sequence shown here is derived from an EMBL/GenBank/DDBJ whole genome shotgun (WGS) entry which is preliminary data.</text>
</comment>
<evidence type="ECO:0000259" key="9">
    <source>
        <dbReference type="PROSITE" id="PS51755"/>
    </source>
</evidence>
<evidence type="ECO:0000256" key="1">
    <source>
        <dbReference type="ARBA" id="ARBA00022553"/>
    </source>
</evidence>
<name>A0A9X3ALK8_9PSEU</name>
<sequence length="271" mass="29403">MGESALTAAWESDNSQFHVRRLACVSAGSRLQARLAVLLVDDDTDVVHDLVDALAGQPVELRVCSDPAEALLVLGRTCPDVVLLGPAVGRLDPVDFLSIVRADDPDVPVIVGTGPGSGDFGARATDAGATVIVRRPYRAKELLALLQALAPEPQQLDIRPTVIDLGRLRVDGTVPRMWLDDVEVALPPMEFMLLRYLAERVGSVLTRKDLIAALWGDRPTASNSLTVHVMRLRKRFGDDEHDPQWIRVVRGLGYRFTVPVGTPGSPGVHPH</sequence>
<dbReference type="GO" id="GO:0000976">
    <property type="term" value="F:transcription cis-regulatory region binding"/>
    <property type="evidence" value="ECO:0007669"/>
    <property type="project" value="TreeGrafter"/>
</dbReference>
<dbReference type="CDD" id="cd00383">
    <property type="entry name" value="trans_reg_C"/>
    <property type="match status" value="1"/>
</dbReference>
<dbReference type="InterPro" id="IPR011006">
    <property type="entry name" value="CheY-like_superfamily"/>
</dbReference>
<dbReference type="PROSITE" id="PS51755">
    <property type="entry name" value="OMPR_PHOB"/>
    <property type="match status" value="1"/>
</dbReference>
<keyword evidence="1" id="KW-0597">Phosphoprotein</keyword>
<evidence type="ECO:0000256" key="4">
    <source>
        <dbReference type="ARBA" id="ARBA00023125"/>
    </source>
</evidence>
<keyword evidence="5" id="KW-0804">Transcription</keyword>
<evidence type="ECO:0000256" key="2">
    <source>
        <dbReference type="ARBA" id="ARBA00023012"/>
    </source>
</evidence>
<accession>A0A9X3ALK8</accession>
<evidence type="ECO:0000256" key="7">
    <source>
        <dbReference type="PROSITE-ProRule" id="PRU01091"/>
    </source>
</evidence>
<dbReference type="Gene3D" id="1.10.10.10">
    <property type="entry name" value="Winged helix-like DNA-binding domain superfamily/Winged helix DNA-binding domain"/>
    <property type="match status" value="1"/>
</dbReference>
<dbReference type="InterPro" id="IPR016032">
    <property type="entry name" value="Sig_transdc_resp-reg_C-effctor"/>
</dbReference>
<keyword evidence="2" id="KW-0902">Two-component regulatory system</keyword>
<dbReference type="GO" id="GO:0000156">
    <property type="term" value="F:phosphorelay response regulator activity"/>
    <property type="evidence" value="ECO:0007669"/>
    <property type="project" value="TreeGrafter"/>
</dbReference>
<dbReference type="Gene3D" id="3.40.50.2300">
    <property type="match status" value="1"/>
</dbReference>
<dbReference type="PANTHER" id="PTHR48111:SF1">
    <property type="entry name" value="TWO-COMPONENT RESPONSE REGULATOR ORR33"/>
    <property type="match status" value="1"/>
</dbReference>
<dbReference type="InterPro" id="IPR039420">
    <property type="entry name" value="WalR-like"/>
</dbReference>
<dbReference type="RefSeq" id="WP_259630036.1">
    <property type="nucleotide sequence ID" value="NZ_JANYMP010000049.1"/>
</dbReference>
<keyword evidence="3" id="KW-0805">Transcription regulation</keyword>
<keyword evidence="4 7" id="KW-0238">DNA-binding</keyword>
<dbReference type="InterPro" id="IPR036388">
    <property type="entry name" value="WH-like_DNA-bd_sf"/>
</dbReference>
<dbReference type="AlphaFoldDB" id="A0A9X3ALK8"/>
<dbReference type="InterPro" id="IPR001789">
    <property type="entry name" value="Sig_transdc_resp-reg_receiver"/>
</dbReference>
<dbReference type="SUPFAM" id="SSF46894">
    <property type="entry name" value="C-terminal effector domain of the bipartite response regulators"/>
    <property type="match status" value="1"/>
</dbReference>
<reference evidence="10" key="1">
    <citation type="submission" date="2022-08" db="EMBL/GenBank/DDBJ databases">
        <authorList>
            <person name="Tistechok S."/>
            <person name="Samborskyy M."/>
            <person name="Roman I."/>
        </authorList>
    </citation>
    <scope>NUCLEOTIDE SEQUENCE</scope>
    <source>
        <strain evidence="10">DSM 103496</strain>
    </source>
</reference>
<dbReference type="PANTHER" id="PTHR48111">
    <property type="entry name" value="REGULATOR OF RPOS"/>
    <property type="match status" value="1"/>
</dbReference>
<comment type="caution">
    <text evidence="6">Lacks conserved residue(s) required for the propagation of feature annotation.</text>
</comment>
<dbReference type="Pfam" id="PF00486">
    <property type="entry name" value="Trans_reg_C"/>
    <property type="match status" value="1"/>
</dbReference>
<dbReference type="SMART" id="SM00862">
    <property type="entry name" value="Trans_reg_C"/>
    <property type="match status" value="1"/>
</dbReference>
<dbReference type="GO" id="GO:0006355">
    <property type="term" value="P:regulation of DNA-templated transcription"/>
    <property type="evidence" value="ECO:0007669"/>
    <property type="project" value="InterPro"/>
</dbReference>
<dbReference type="PROSITE" id="PS50110">
    <property type="entry name" value="RESPONSE_REGULATORY"/>
    <property type="match status" value="1"/>
</dbReference>
<evidence type="ECO:0000313" key="11">
    <source>
        <dbReference type="Proteomes" id="UP001141259"/>
    </source>
</evidence>
<dbReference type="SUPFAM" id="SSF52172">
    <property type="entry name" value="CheY-like"/>
    <property type="match status" value="1"/>
</dbReference>
<dbReference type="EMBL" id="JANYMP010000049">
    <property type="protein sequence ID" value="MCS7484590.1"/>
    <property type="molecule type" value="Genomic_DNA"/>
</dbReference>
<organism evidence="10 11">
    <name type="scientific">Umezawaea endophytica</name>
    <dbReference type="NCBI Taxonomy" id="1654476"/>
    <lineage>
        <taxon>Bacteria</taxon>
        <taxon>Bacillati</taxon>
        <taxon>Actinomycetota</taxon>
        <taxon>Actinomycetes</taxon>
        <taxon>Pseudonocardiales</taxon>
        <taxon>Pseudonocardiaceae</taxon>
        <taxon>Umezawaea</taxon>
    </lineage>
</organism>
<evidence type="ECO:0000256" key="3">
    <source>
        <dbReference type="ARBA" id="ARBA00023015"/>
    </source>
</evidence>
<dbReference type="InterPro" id="IPR001867">
    <property type="entry name" value="OmpR/PhoB-type_DNA-bd"/>
</dbReference>
<evidence type="ECO:0000259" key="8">
    <source>
        <dbReference type="PROSITE" id="PS50110"/>
    </source>
</evidence>
<dbReference type="GO" id="GO:0005829">
    <property type="term" value="C:cytosol"/>
    <property type="evidence" value="ECO:0007669"/>
    <property type="project" value="TreeGrafter"/>
</dbReference>
<dbReference type="SMART" id="SM00448">
    <property type="entry name" value="REC"/>
    <property type="match status" value="1"/>
</dbReference>
<gene>
    <name evidence="10" type="ORF">NZH93_47840</name>
</gene>
<keyword evidence="11" id="KW-1185">Reference proteome</keyword>
<feature type="DNA-binding region" description="OmpR/PhoB-type" evidence="7">
    <location>
        <begin position="160"/>
        <end position="258"/>
    </location>
</feature>
<proteinExistence type="predicted"/>
<evidence type="ECO:0000256" key="5">
    <source>
        <dbReference type="ARBA" id="ARBA00023163"/>
    </source>
</evidence>
<protein>
    <submittedName>
        <fullName evidence="10">Response regulator transcription factor</fullName>
    </submittedName>
</protein>